<dbReference type="Proteomes" id="UP000191285">
    <property type="component" value="Unassembled WGS sequence"/>
</dbReference>
<reference evidence="3" key="1">
    <citation type="journal article" date="2017" name="Nat. Microbiol.">
        <title>Global analysis of biosynthetic gene clusters reveals vast potential of secondary metabolite production in Penicillium species.</title>
        <authorList>
            <person name="Nielsen J.C."/>
            <person name="Grijseels S."/>
            <person name="Prigent S."/>
            <person name="Ji B."/>
            <person name="Dainat J."/>
            <person name="Nielsen K.F."/>
            <person name="Frisvad J.C."/>
            <person name="Workman M."/>
            <person name="Nielsen J."/>
        </authorList>
    </citation>
    <scope>NUCLEOTIDE SEQUENCE [LARGE SCALE GENOMIC DNA]</scope>
    <source>
        <strain evidence="3">IBT 24891</strain>
    </source>
</reference>
<proteinExistence type="predicted"/>
<feature type="region of interest" description="Disordered" evidence="1">
    <location>
        <begin position="1"/>
        <end position="21"/>
    </location>
</feature>
<dbReference type="InterPro" id="IPR012337">
    <property type="entry name" value="RNaseH-like_sf"/>
</dbReference>
<evidence type="ECO:0000313" key="3">
    <source>
        <dbReference type="Proteomes" id="UP000191285"/>
    </source>
</evidence>
<evidence type="ECO:0000256" key="1">
    <source>
        <dbReference type="SAM" id="MobiDB-lite"/>
    </source>
</evidence>
<dbReference type="InterPro" id="IPR036397">
    <property type="entry name" value="RNaseH_sf"/>
</dbReference>
<name>A0A1V6TEB3_9EURO</name>
<gene>
    <name evidence="2" type="ORF">PENSTE_c008G04946</name>
</gene>
<keyword evidence="3" id="KW-1185">Reference proteome</keyword>
<dbReference type="GO" id="GO:0003676">
    <property type="term" value="F:nucleic acid binding"/>
    <property type="evidence" value="ECO:0007669"/>
    <property type="project" value="InterPro"/>
</dbReference>
<comment type="caution">
    <text evidence="2">The sequence shown here is derived from an EMBL/GenBank/DDBJ whole genome shotgun (WGS) entry which is preliminary data.</text>
</comment>
<organism evidence="2 3">
    <name type="scientific">Penicillium steckii</name>
    <dbReference type="NCBI Taxonomy" id="303698"/>
    <lineage>
        <taxon>Eukaryota</taxon>
        <taxon>Fungi</taxon>
        <taxon>Dikarya</taxon>
        <taxon>Ascomycota</taxon>
        <taxon>Pezizomycotina</taxon>
        <taxon>Eurotiomycetes</taxon>
        <taxon>Eurotiomycetidae</taxon>
        <taxon>Eurotiales</taxon>
        <taxon>Aspergillaceae</taxon>
        <taxon>Penicillium</taxon>
    </lineage>
</organism>
<accession>A0A1V6TEB3</accession>
<dbReference type="AlphaFoldDB" id="A0A1V6TEB3"/>
<sequence length="202" mass="22777">MESLTDNESGQPNKRKRENAEELLTVSAKRIKVNTGDFLGEIVTLSKSNDDKERAKKFASSMSDLILETQTERRQIYFTDASFRSSCSAAIGVAWRTSDGHKRWDGEADELDLDYQNNVLAEIYAIEWAMDMAINEIRRTQTQAPKTECVFIFSDCLPALTGIKKAGLESADGWLVEGTEQLDLYQSILDYSLEFQAWGAQL</sequence>
<evidence type="ECO:0000313" key="2">
    <source>
        <dbReference type="EMBL" id="OQE23923.1"/>
    </source>
</evidence>
<dbReference type="Gene3D" id="3.30.420.10">
    <property type="entry name" value="Ribonuclease H-like superfamily/Ribonuclease H"/>
    <property type="match status" value="1"/>
</dbReference>
<dbReference type="SUPFAM" id="SSF53098">
    <property type="entry name" value="Ribonuclease H-like"/>
    <property type="match status" value="1"/>
</dbReference>
<dbReference type="EMBL" id="MLKD01000008">
    <property type="protein sequence ID" value="OQE23923.1"/>
    <property type="molecule type" value="Genomic_DNA"/>
</dbReference>
<feature type="compositionally biased region" description="Polar residues" evidence="1">
    <location>
        <begin position="1"/>
        <end position="12"/>
    </location>
</feature>
<protein>
    <submittedName>
        <fullName evidence="2">Uncharacterized protein</fullName>
    </submittedName>
</protein>